<feature type="compositionally biased region" description="Basic and acidic residues" evidence="11">
    <location>
        <begin position="84"/>
        <end position="100"/>
    </location>
</feature>
<dbReference type="InterPro" id="IPR017441">
    <property type="entry name" value="Protein_kinase_ATP_BS"/>
</dbReference>
<evidence type="ECO:0000256" key="4">
    <source>
        <dbReference type="ARBA" id="ARBA00022679"/>
    </source>
</evidence>
<dbReference type="PROSITE" id="PS50011">
    <property type="entry name" value="PROTEIN_KINASE_DOM"/>
    <property type="match status" value="1"/>
</dbReference>
<evidence type="ECO:0000256" key="5">
    <source>
        <dbReference type="ARBA" id="ARBA00022741"/>
    </source>
</evidence>
<reference evidence="14" key="1">
    <citation type="submission" date="2021-01" db="EMBL/GenBank/DDBJ databases">
        <authorList>
            <person name="Corre E."/>
            <person name="Pelletier E."/>
            <person name="Niang G."/>
            <person name="Scheremetjew M."/>
            <person name="Finn R."/>
            <person name="Kale V."/>
            <person name="Holt S."/>
            <person name="Cochrane G."/>
            <person name="Meng A."/>
            <person name="Brown T."/>
            <person name="Cohen L."/>
        </authorList>
    </citation>
    <scope>NUCLEOTIDE SEQUENCE</scope>
    <source>
        <strain evidence="14">CCMP3105</strain>
    </source>
</reference>
<evidence type="ECO:0000256" key="3">
    <source>
        <dbReference type="ARBA" id="ARBA00022553"/>
    </source>
</evidence>
<feature type="region of interest" description="Disordered" evidence="11">
    <location>
        <begin position="32"/>
        <end position="123"/>
    </location>
</feature>
<keyword evidence="2" id="KW-0723">Serine/threonine-protein kinase</keyword>
<comment type="catalytic activity">
    <reaction evidence="9">
        <text>L-seryl-[protein] + ATP = O-phospho-L-seryl-[protein] + ADP + H(+)</text>
        <dbReference type="Rhea" id="RHEA:17989"/>
        <dbReference type="Rhea" id="RHEA-COMP:9863"/>
        <dbReference type="Rhea" id="RHEA-COMP:11604"/>
        <dbReference type="ChEBI" id="CHEBI:15378"/>
        <dbReference type="ChEBI" id="CHEBI:29999"/>
        <dbReference type="ChEBI" id="CHEBI:30616"/>
        <dbReference type="ChEBI" id="CHEBI:83421"/>
        <dbReference type="ChEBI" id="CHEBI:456216"/>
        <dbReference type="EC" id="2.7.11.1"/>
    </reaction>
</comment>
<feature type="region of interest" description="Disordered" evidence="11">
    <location>
        <begin position="295"/>
        <end position="336"/>
    </location>
</feature>
<dbReference type="InterPro" id="IPR008271">
    <property type="entry name" value="Ser/Thr_kinase_AS"/>
</dbReference>
<keyword evidence="3" id="KW-0597">Phosphoprotein</keyword>
<evidence type="ECO:0000256" key="8">
    <source>
        <dbReference type="ARBA" id="ARBA00047899"/>
    </source>
</evidence>
<feature type="compositionally biased region" description="Low complexity" evidence="11">
    <location>
        <begin position="32"/>
        <end position="73"/>
    </location>
</feature>
<evidence type="ECO:0000259" key="12">
    <source>
        <dbReference type="PROSITE" id="PS50011"/>
    </source>
</evidence>
<evidence type="ECO:0000256" key="9">
    <source>
        <dbReference type="ARBA" id="ARBA00048679"/>
    </source>
</evidence>
<evidence type="ECO:0000256" key="2">
    <source>
        <dbReference type="ARBA" id="ARBA00022527"/>
    </source>
</evidence>
<proteinExistence type="predicted"/>
<comment type="catalytic activity">
    <reaction evidence="8">
        <text>L-threonyl-[protein] + ATP = O-phospho-L-threonyl-[protein] + ADP + H(+)</text>
        <dbReference type="Rhea" id="RHEA:46608"/>
        <dbReference type="Rhea" id="RHEA-COMP:11060"/>
        <dbReference type="Rhea" id="RHEA-COMP:11605"/>
        <dbReference type="ChEBI" id="CHEBI:15378"/>
        <dbReference type="ChEBI" id="CHEBI:30013"/>
        <dbReference type="ChEBI" id="CHEBI:30616"/>
        <dbReference type="ChEBI" id="CHEBI:61977"/>
        <dbReference type="ChEBI" id="CHEBI:456216"/>
        <dbReference type="EC" id="2.7.11.1"/>
    </reaction>
</comment>
<dbReference type="SMART" id="SM00133">
    <property type="entry name" value="S_TK_X"/>
    <property type="match status" value="1"/>
</dbReference>
<protein>
    <recommendedName>
        <fullName evidence="1">non-specific serine/threonine protein kinase</fullName>
        <ecNumber evidence="1">2.7.11.1</ecNumber>
    </recommendedName>
</protein>
<evidence type="ECO:0000259" key="13">
    <source>
        <dbReference type="PROSITE" id="PS51285"/>
    </source>
</evidence>
<evidence type="ECO:0000313" key="14">
    <source>
        <dbReference type="EMBL" id="CAE4635871.1"/>
    </source>
</evidence>
<keyword evidence="7 10" id="KW-0067">ATP-binding</keyword>
<dbReference type="GO" id="GO:0005524">
    <property type="term" value="F:ATP binding"/>
    <property type="evidence" value="ECO:0007669"/>
    <property type="project" value="UniProtKB-UniRule"/>
</dbReference>
<keyword evidence="5 10" id="KW-0547">Nucleotide-binding</keyword>
<dbReference type="EMBL" id="HBNR01064640">
    <property type="protein sequence ID" value="CAE4635871.1"/>
    <property type="molecule type" value="Transcribed_RNA"/>
</dbReference>
<dbReference type="SMART" id="SM00220">
    <property type="entry name" value="S_TKc"/>
    <property type="match status" value="1"/>
</dbReference>
<dbReference type="InterPro" id="IPR050839">
    <property type="entry name" value="Rho-assoc_Ser/Thr_Kinase"/>
</dbReference>
<gene>
    <name evidence="14" type="ORF">AMON00008_LOCUS45645</name>
</gene>
<evidence type="ECO:0000256" key="6">
    <source>
        <dbReference type="ARBA" id="ARBA00022777"/>
    </source>
</evidence>
<evidence type="ECO:0000256" key="10">
    <source>
        <dbReference type="PROSITE-ProRule" id="PRU10141"/>
    </source>
</evidence>
<feature type="domain" description="AGC-kinase C-terminal" evidence="13">
    <location>
        <begin position="434"/>
        <end position="504"/>
    </location>
</feature>
<keyword evidence="4" id="KW-0808">Transferase</keyword>
<dbReference type="GO" id="GO:0004674">
    <property type="term" value="F:protein serine/threonine kinase activity"/>
    <property type="evidence" value="ECO:0007669"/>
    <property type="project" value="UniProtKB-KW"/>
</dbReference>
<dbReference type="EC" id="2.7.11.1" evidence="1"/>
<dbReference type="GO" id="GO:0007010">
    <property type="term" value="P:cytoskeleton organization"/>
    <property type="evidence" value="ECO:0007669"/>
    <property type="project" value="UniProtKB-ARBA"/>
</dbReference>
<keyword evidence="6" id="KW-0418">Kinase</keyword>
<dbReference type="InterPro" id="IPR000961">
    <property type="entry name" value="AGC-kinase_C"/>
</dbReference>
<sequence length="545" mass="59963">MSAQVAPPVFVPAPAPAAPVVPATVAGVQAVPSAASPAPATATAPTAAGAGGEQVAQAAPAARGEAPTPARAGNPRMEAFKQAIESKKTKRAQDFQERKTMSQKLSETLKEPSLSEDQREAARKSFYRQQDEYMRESRKQVSISDFELIKVIGTGAFGIVRLCRKKDTGEVFAMKQMSKKEMVYKNQVHHVRAEKDALSIAKDSWVIGLHYTFQDDHYLYMVMDYLPGGDLMTHLMRKDTFTEDETRFYVAELVEAVDYIHTNLHYIHRDIKPDNIVFDTEGHIHLLDFGLCKHNPPQPSAPADDGAPSTDGAQQENGSRRAPRHPSRAQLQSVVGTPDYMGPEVYRKDPYGKECDWWSVGIIMFEMLFGGPPFSDERHDPAVTSTRVLRWRQHFHMPPDPKVGREARDLLRGLICDPQDRLTADGIRAHPFFRGLDFSRLRELEPPIKPVVNGPLDTSNFDDFQGADNRYGVTNTRHQVVKDPSIFAFHDYSFRRDLESKKPSVIAALSSAVAAPNGGAPGSAVAAVPAAVPAPVAPPAVPPGM</sequence>
<dbReference type="FunFam" id="3.30.200.20:FF:000192">
    <property type="entry name" value="Serine/threonine-protein kinase cot-1"/>
    <property type="match status" value="1"/>
</dbReference>
<dbReference type="Gene3D" id="1.10.510.10">
    <property type="entry name" value="Transferase(Phosphotransferase) domain 1"/>
    <property type="match status" value="1"/>
</dbReference>
<dbReference type="InterPro" id="IPR011009">
    <property type="entry name" value="Kinase-like_dom_sf"/>
</dbReference>
<dbReference type="PROSITE" id="PS51285">
    <property type="entry name" value="AGC_KINASE_CTER"/>
    <property type="match status" value="1"/>
</dbReference>
<evidence type="ECO:0000256" key="1">
    <source>
        <dbReference type="ARBA" id="ARBA00012513"/>
    </source>
</evidence>
<dbReference type="PROSITE" id="PS00108">
    <property type="entry name" value="PROTEIN_KINASE_ST"/>
    <property type="match status" value="1"/>
</dbReference>
<dbReference type="PANTHER" id="PTHR22988:SF76">
    <property type="entry name" value="CHROMOSOME UNDETERMINED SCAFFOLD_135, WHOLE GENOME SHOTGUN SEQUENCE"/>
    <property type="match status" value="1"/>
</dbReference>
<evidence type="ECO:0000256" key="11">
    <source>
        <dbReference type="SAM" id="MobiDB-lite"/>
    </source>
</evidence>
<feature type="domain" description="Protein kinase" evidence="12">
    <location>
        <begin position="146"/>
        <end position="433"/>
    </location>
</feature>
<dbReference type="Gene3D" id="3.30.200.20">
    <property type="entry name" value="Phosphorylase Kinase, domain 1"/>
    <property type="match status" value="1"/>
</dbReference>
<dbReference type="CDD" id="cd05573">
    <property type="entry name" value="STKc_ROCK_NDR_like"/>
    <property type="match status" value="1"/>
</dbReference>
<organism evidence="14">
    <name type="scientific">Alexandrium monilatum</name>
    <dbReference type="NCBI Taxonomy" id="311494"/>
    <lineage>
        <taxon>Eukaryota</taxon>
        <taxon>Sar</taxon>
        <taxon>Alveolata</taxon>
        <taxon>Dinophyceae</taxon>
        <taxon>Gonyaulacales</taxon>
        <taxon>Pyrocystaceae</taxon>
        <taxon>Alexandrium</taxon>
    </lineage>
</organism>
<dbReference type="AlphaFoldDB" id="A0A7S4S712"/>
<dbReference type="SUPFAM" id="SSF56112">
    <property type="entry name" value="Protein kinase-like (PK-like)"/>
    <property type="match status" value="1"/>
</dbReference>
<name>A0A7S4S712_9DINO</name>
<dbReference type="Pfam" id="PF00069">
    <property type="entry name" value="Pkinase"/>
    <property type="match status" value="1"/>
</dbReference>
<accession>A0A7S4S712</accession>
<dbReference type="FunFam" id="1.10.510.10:FF:000024">
    <property type="entry name" value="Probable serine/threonine-protein kinase cot-1"/>
    <property type="match status" value="1"/>
</dbReference>
<feature type="binding site" evidence="10">
    <location>
        <position position="175"/>
    </location>
    <ligand>
        <name>ATP</name>
        <dbReference type="ChEBI" id="CHEBI:30616"/>
    </ligand>
</feature>
<dbReference type="InterPro" id="IPR000719">
    <property type="entry name" value="Prot_kinase_dom"/>
</dbReference>
<dbReference type="PROSITE" id="PS00107">
    <property type="entry name" value="PROTEIN_KINASE_ATP"/>
    <property type="match status" value="1"/>
</dbReference>
<dbReference type="PANTHER" id="PTHR22988">
    <property type="entry name" value="MYOTONIC DYSTROPHY S/T KINASE-RELATED"/>
    <property type="match status" value="1"/>
</dbReference>
<evidence type="ECO:0000256" key="7">
    <source>
        <dbReference type="ARBA" id="ARBA00022840"/>
    </source>
</evidence>